<dbReference type="Proteomes" id="UP001174909">
    <property type="component" value="Unassembled WGS sequence"/>
</dbReference>
<dbReference type="EMBL" id="CASHTH010003432">
    <property type="protein sequence ID" value="CAI8044893.1"/>
    <property type="molecule type" value="Genomic_DNA"/>
</dbReference>
<evidence type="ECO:0000313" key="2">
    <source>
        <dbReference type="Proteomes" id="UP001174909"/>
    </source>
</evidence>
<reference evidence="1" key="1">
    <citation type="submission" date="2023-03" db="EMBL/GenBank/DDBJ databases">
        <authorList>
            <person name="Steffen K."/>
            <person name="Cardenas P."/>
        </authorList>
    </citation>
    <scope>NUCLEOTIDE SEQUENCE</scope>
</reference>
<comment type="caution">
    <text evidence="1">The sequence shown here is derived from an EMBL/GenBank/DDBJ whole genome shotgun (WGS) entry which is preliminary data.</text>
</comment>
<accession>A0AA35TBE1</accession>
<evidence type="ECO:0000313" key="1">
    <source>
        <dbReference type="EMBL" id="CAI8044893.1"/>
    </source>
</evidence>
<feature type="non-terminal residue" evidence="1">
    <location>
        <position position="1"/>
    </location>
</feature>
<proteinExistence type="predicted"/>
<protein>
    <recommendedName>
        <fullName evidence="3">EGF-like domain-containing protein</fullName>
    </recommendedName>
</protein>
<dbReference type="Gene3D" id="2.10.25.10">
    <property type="entry name" value="Laminin"/>
    <property type="match status" value="1"/>
</dbReference>
<gene>
    <name evidence="1" type="ORF">GBAR_LOCUS24863</name>
</gene>
<organism evidence="1 2">
    <name type="scientific">Geodia barretti</name>
    <name type="common">Barrett's horny sponge</name>
    <dbReference type="NCBI Taxonomy" id="519541"/>
    <lineage>
        <taxon>Eukaryota</taxon>
        <taxon>Metazoa</taxon>
        <taxon>Porifera</taxon>
        <taxon>Demospongiae</taxon>
        <taxon>Heteroscleromorpha</taxon>
        <taxon>Tetractinellida</taxon>
        <taxon>Astrophorina</taxon>
        <taxon>Geodiidae</taxon>
        <taxon>Geodia</taxon>
    </lineage>
</organism>
<evidence type="ECO:0008006" key="3">
    <source>
        <dbReference type="Google" id="ProtNLM"/>
    </source>
</evidence>
<keyword evidence="2" id="KW-1185">Reference proteome</keyword>
<sequence length="255" mass="26541">MSPAVTCEDCDKNADCIEGQCVCKSGYTGDGLSCEGAPPQRNLSVLMSCNTSLDDGRPISINWTGGDREVGVVYPGEELVLVELTSPSGTVEQVCSDVNGCSSEISESGNYTVSLTITNMIGSFMAVTTFSSEILFSDETLNSLPSSVNITVNPVCATDGRVFEITVRFGVTTTDTGGSCLYKGASQTANSSYIFSPDFTPANGESFCYMANLTIDGTTVASLNGSGDITPTESPTPDSNRPDVGVIIGSVVCVI</sequence>
<dbReference type="AlphaFoldDB" id="A0AA35TBE1"/>
<name>A0AA35TBE1_GEOBA</name>